<evidence type="ECO:0000256" key="5">
    <source>
        <dbReference type="ARBA" id="ARBA00023212"/>
    </source>
</evidence>
<comment type="subcellular location">
    <subcellularLocation>
        <location evidence="1">Cytoplasm</location>
        <location evidence="1">Cytoskeleton</location>
    </subcellularLocation>
</comment>
<evidence type="ECO:0000313" key="9">
    <source>
        <dbReference type="Proteomes" id="UP000563107"/>
    </source>
</evidence>
<dbReference type="PANTHER" id="PTHR47078">
    <property type="entry name" value="CYTOSKELETON-ASSOCIATED PROTEIN 2-LIKE"/>
    <property type="match status" value="1"/>
</dbReference>
<gene>
    <name evidence="8" type="primary">Ckap2l</name>
    <name evidence="8" type="ORF">CHAFRE_R10926</name>
</gene>
<evidence type="ECO:0000259" key="7">
    <source>
        <dbReference type="Pfam" id="PF15297"/>
    </source>
</evidence>
<reference evidence="8 9" key="1">
    <citation type="submission" date="2019-09" db="EMBL/GenBank/DDBJ databases">
        <title>Bird 10,000 Genomes (B10K) Project - Family phase.</title>
        <authorList>
            <person name="Zhang G."/>
        </authorList>
    </citation>
    <scope>NUCLEOTIDE SEQUENCE [LARGE SCALE GENOMIC DNA]</scope>
    <source>
        <strain evidence="8">B10K-DU-012-41</strain>
    </source>
</reference>
<evidence type="ECO:0000256" key="4">
    <source>
        <dbReference type="ARBA" id="ARBA00022553"/>
    </source>
</evidence>
<feature type="non-terminal residue" evidence="8">
    <location>
        <position position="262"/>
    </location>
</feature>
<keyword evidence="3" id="KW-0963">Cytoplasm</keyword>
<keyword evidence="5" id="KW-0206">Cytoskeleton</keyword>
<dbReference type="PANTHER" id="PTHR47078:SF1">
    <property type="entry name" value="CYTOSKELETON-ASSOCIATED PROTEIN 2-LIKE"/>
    <property type="match status" value="1"/>
</dbReference>
<dbReference type="InterPro" id="IPR052855">
    <property type="entry name" value="CKAP2-like"/>
</dbReference>
<accession>A0A7L3DUW3</accession>
<dbReference type="AlphaFoldDB" id="A0A7L3DUW3"/>
<feature type="region of interest" description="Disordered" evidence="6">
    <location>
        <begin position="160"/>
        <end position="181"/>
    </location>
</feature>
<dbReference type="GO" id="GO:0005813">
    <property type="term" value="C:centrosome"/>
    <property type="evidence" value="ECO:0007669"/>
    <property type="project" value="TreeGrafter"/>
</dbReference>
<dbReference type="GO" id="GO:0072686">
    <property type="term" value="C:mitotic spindle"/>
    <property type="evidence" value="ECO:0007669"/>
    <property type="project" value="TreeGrafter"/>
</dbReference>
<protein>
    <submittedName>
        <fullName evidence="8">CKP2L protein</fullName>
    </submittedName>
</protein>
<name>A0A7L3DUW3_9PASS</name>
<comment type="similarity">
    <text evidence="2">Belongs to the CKAP2 family.</text>
</comment>
<evidence type="ECO:0000313" key="8">
    <source>
        <dbReference type="EMBL" id="NXT60082.1"/>
    </source>
</evidence>
<dbReference type="Proteomes" id="UP000563107">
    <property type="component" value="Unassembled WGS sequence"/>
</dbReference>
<dbReference type="EMBL" id="VZTR01000821">
    <property type="protein sequence ID" value="NXT60082.1"/>
    <property type="molecule type" value="Genomic_DNA"/>
</dbReference>
<proteinExistence type="inferred from homology"/>
<evidence type="ECO:0000256" key="1">
    <source>
        <dbReference type="ARBA" id="ARBA00004245"/>
    </source>
</evidence>
<evidence type="ECO:0000256" key="6">
    <source>
        <dbReference type="SAM" id="MobiDB-lite"/>
    </source>
</evidence>
<organism evidence="8 9">
    <name type="scientific">Chaetops frenatus</name>
    <name type="common">Rufous rock-jumper</name>
    <dbReference type="NCBI Taxonomy" id="221966"/>
    <lineage>
        <taxon>Eukaryota</taxon>
        <taxon>Metazoa</taxon>
        <taxon>Chordata</taxon>
        <taxon>Craniata</taxon>
        <taxon>Vertebrata</taxon>
        <taxon>Euteleostomi</taxon>
        <taxon>Archelosauria</taxon>
        <taxon>Archosauria</taxon>
        <taxon>Dinosauria</taxon>
        <taxon>Saurischia</taxon>
        <taxon>Theropoda</taxon>
        <taxon>Coelurosauria</taxon>
        <taxon>Aves</taxon>
        <taxon>Neognathae</taxon>
        <taxon>Neoaves</taxon>
        <taxon>Telluraves</taxon>
        <taxon>Australaves</taxon>
        <taxon>Passeriformes</taxon>
        <taxon>Picathartidae</taxon>
        <taxon>Chaetops</taxon>
    </lineage>
</organism>
<dbReference type="GO" id="GO:0005829">
    <property type="term" value="C:cytosol"/>
    <property type="evidence" value="ECO:0007669"/>
    <property type="project" value="TreeGrafter"/>
</dbReference>
<dbReference type="Pfam" id="PF15297">
    <property type="entry name" value="CKAP2_C"/>
    <property type="match status" value="2"/>
</dbReference>
<dbReference type="InterPro" id="IPR029197">
    <property type="entry name" value="CKAP2_C"/>
</dbReference>
<feature type="non-terminal residue" evidence="8">
    <location>
        <position position="1"/>
    </location>
</feature>
<evidence type="ECO:0000256" key="3">
    <source>
        <dbReference type="ARBA" id="ARBA00022490"/>
    </source>
</evidence>
<feature type="domain" description="Cytoskeleton-associated protein 2 C-terminal" evidence="7">
    <location>
        <begin position="2"/>
        <end position="135"/>
    </location>
</feature>
<feature type="domain" description="Cytoskeleton-associated protein 2 C-terminal" evidence="7">
    <location>
        <begin position="207"/>
        <end position="261"/>
    </location>
</feature>
<sequence length="262" mass="29383">RKQLEEWLASKGKKYKRPPMVLLQKQAVKPSSRKVKAKEMQENPEQHCQGKINKILTECLKLIEKGVREEELSAVLSLVPQPEKFAKFWICQAKLLARSGPFDVLQLYREAVSAGAEPVEELTETALNILKDAGQKLEGNLSFLGLTGAWAGGEKAKEPIHWEPTTPDPSERPPIASTPGLVGRPLTSLPPSIKLQVTGREFLGGPEVKFLTPVWRSLRIERARSHYPEMLKDHDPVVSSLSEILDAEKETCFFFRKNMALP</sequence>
<keyword evidence="4" id="KW-0597">Phosphoprotein</keyword>
<keyword evidence="9" id="KW-1185">Reference proteome</keyword>
<comment type="caution">
    <text evidence="8">The sequence shown here is derived from an EMBL/GenBank/DDBJ whole genome shotgun (WGS) entry which is preliminary data.</text>
</comment>
<evidence type="ECO:0000256" key="2">
    <source>
        <dbReference type="ARBA" id="ARBA00009468"/>
    </source>
</evidence>